<protein>
    <submittedName>
        <fullName evidence="2">AMP-binding protein</fullName>
    </submittedName>
</protein>
<feature type="domain" description="AMP-dependent synthetase/ligase" evidence="1">
    <location>
        <begin position="18"/>
        <end position="83"/>
    </location>
</feature>
<dbReference type="InterPro" id="IPR000873">
    <property type="entry name" value="AMP-dep_synth/lig_dom"/>
</dbReference>
<evidence type="ECO:0000313" key="2">
    <source>
        <dbReference type="EMBL" id="UUP12494.1"/>
    </source>
</evidence>
<proteinExistence type="predicted"/>
<dbReference type="Pfam" id="PF00501">
    <property type="entry name" value="AMP-binding"/>
    <property type="match status" value="1"/>
</dbReference>
<name>A0ABY5M6B1_9ACTN</name>
<gene>
    <name evidence="2" type="ORF">NQV15_11580</name>
</gene>
<dbReference type="RefSeq" id="WP_232400017.1">
    <property type="nucleotide sequence ID" value="NZ_CP102173.1"/>
</dbReference>
<evidence type="ECO:0000313" key="3">
    <source>
        <dbReference type="Proteomes" id="UP001316184"/>
    </source>
</evidence>
<evidence type="ECO:0000259" key="1">
    <source>
        <dbReference type="Pfam" id="PF00501"/>
    </source>
</evidence>
<dbReference type="InterPro" id="IPR042099">
    <property type="entry name" value="ANL_N_sf"/>
</dbReference>
<organism evidence="2 3">
    <name type="scientific">Aeromicrobium wangtongii</name>
    <dbReference type="NCBI Taxonomy" id="2969247"/>
    <lineage>
        <taxon>Bacteria</taxon>
        <taxon>Bacillati</taxon>
        <taxon>Actinomycetota</taxon>
        <taxon>Actinomycetes</taxon>
        <taxon>Propionibacteriales</taxon>
        <taxon>Nocardioidaceae</taxon>
        <taxon>Aeromicrobium</taxon>
    </lineage>
</organism>
<dbReference type="Gene3D" id="3.40.50.12780">
    <property type="entry name" value="N-terminal domain of ligase-like"/>
    <property type="match status" value="1"/>
</dbReference>
<dbReference type="Proteomes" id="UP001316184">
    <property type="component" value="Chromosome"/>
</dbReference>
<accession>A0ABY5M6B1</accession>
<dbReference type="EMBL" id="CP102173">
    <property type="protein sequence ID" value="UUP12494.1"/>
    <property type="molecule type" value="Genomic_DNA"/>
</dbReference>
<sequence>MTNSLVFRTLDRQVISGLADDIAVSDARGTMSYAQLLHESACIAAGLHHMGIEAGTFVVLDNLHGRDLVVSVLACARITAVPSATGDFRLVGTPPVLHAPDTQVTWDVLDKAGRTEPAVAPVEDPDGYEEMLLAAHGDIFQVLLAGGAITHP</sequence>
<dbReference type="SUPFAM" id="SSF56801">
    <property type="entry name" value="Acetyl-CoA synthetase-like"/>
    <property type="match status" value="1"/>
</dbReference>
<reference evidence="2 3" key="1">
    <citation type="submission" date="2022-08" db="EMBL/GenBank/DDBJ databases">
        <title>novel species in genus Aeromicrobium.</title>
        <authorList>
            <person name="Ye L."/>
        </authorList>
    </citation>
    <scope>NUCLEOTIDE SEQUENCE [LARGE SCALE GENOMIC DNA]</scope>
    <source>
        <strain evidence="3">zg-Y1379</strain>
    </source>
</reference>
<keyword evidence="3" id="KW-1185">Reference proteome</keyword>